<feature type="region of interest" description="Disordered" evidence="1">
    <location>
        <begin position="75"/>
        <end position="95"/>
    </location>
</feature>
<sequence length="95" mass="10972">MKNWTLSQTGYELFADMGEKGRFAGVKRARVSKVFHTPKQKMLLLFDYGDEWRFVVQYIKEIDVPAGGKLPIVLSSKGQAPSQYGYDEEEYDEEE</sequence>
<accession>A0A5C4TD09</accession>
<comment type="caution">
    <text evidence="3">The sequence shown here is derived from an EMBL/GenBank/DDBJ whole genome shotgun (WGS) entry which is preliminary data.</text>
</comment>
<evidence type="ECO:0000313" key="3">
    <source>
        <dbReference type="EMBL" id="TNJ66881.1"/>
    </source>
</evidence>
<dbReference type="AlphaFoldDB" id="A0A5C4TD09"/>
<dbReference type="OrthoDB" id="9801392at2"/>
<keyword evidence="4" id="KW-1185">Reference proteome</keyword>
<evidence type="ECO:0000256" key="1">
    <source>
        <dbReference type="SAM" id="MobiDB-lite"/>
    </source>
</evidence>
<dbReference type="InterPro" id="IPR024047">
    <property type="entry name" value="MM3350-like_sf"/>
</dbReference>
<feature type="compositionally biased region" description="Acidic residues" evidence="1">
    <location>
        <begin position="86"/>
        <end position="95"/>
    </location>
</feature>
<feature type="domain" description="Plasmid pRiA4b Orf3-like" evidence="2">
    <location>
        <begin position="19"/>
        <end position="82"/>
    </location>
</feature>
<evidence type="ECO:0000259" key="2">
    <source>
        <dbReference type="Pfam" id="PF07929"/>
    </source>
</evidence>
<dbReference type="InterPro" id="IPR012912">
    <property type="entry name" value="Plasmid_pRiA4b_Orf3-like"/>
</dbReference>
<dbReference type="Proteomes" id="UP000307943">
    <property type="component" value="Unassembled WGS sequence"/>
</dbReference>
<reference evidence="3 4" key="1">
    <citation type="submission" date="2019-05" db="EMBL/GenBank/DDBJ databases">
        <title>We sequenced the genome of Paenibacillus hemerocallicola KCTC 33185 for further insight into its adaptation and study the phylogeny of Paenibacillus.</title>
        <authorList>
            <person name="Narsing Rao M.P."/>
        </authorList>
    </citation>
    <scope>NUCLEOTIDE SEQUENCE [LARGE SCALE GENOMIC DNA]</scope>
    <source>
        <strain evidence="3 4">KCTC 33185</strain>
    </source>
</reference>
<gene>
    <name evidence="3" type="ORF">FE784_08400</name>
</gene>
<dbReference type="Gene3D" id="3.10.290.30">
    <property type="entry name" value="MM3350-like"/>
    <property type="match status" value="1"/>
</dbReference>
<dbReference type="EMBL" id="VDCQ01000008">
    <property type="protein sequence ID" value="TNJ66881.1"/>
    <property type="molecule type" value="Genomic_DNA"/>
</dbReference>
<name>A0A5C4TD09_9BACL</name>
<proteinExistence type="predicted"/>
<evidence type="ECO:0000313" key="4">
    <source>
        <dbReference type="Proteomes" id="UP000307943"/>
    </source>
</evidence>
<dbReference type="Pfam" id="PF07929">
    <property type="entry name" value="PRiA4_ORF3"/>
    <property type="match status" value="1"/>
</dbReference>
<protein>
    <submittedName>
        <fullName evidence="3">Plasmid pRiA4b ORF-3 family protein</fullName>
    </submittedName>
</protein>
<dbReference type="SUPFAM" id="SSF159941">
    <property type="entry name" value="MM3350-like"/>
    <property type="match status" value="1"/>
</dbReference>
<organism evidence="3 4">
    <name type="scientific">Paenibacillus hemerocallicola</name>
    <dbReference type="NCBI Taxonomy" id="1172614"/>
    <lineage>
        <taxon>Bacteria</taxon>
        <taxon>Bacillati</taxon>
        <taxon>Bacillota</taxon>
        <taxon>Bacilli</taxon>
        <taxon>Bacillales</taxon>
        <taxon>Paenibacillaceae</taxon>
        <taxon>Paenibacillus</taxon>
    </lineage>
</organism>
<dbReference type="RefSeq" id="WP_139601684.1">
    <property type="nucleotide sequence ID" value="NZ_VDCQ01000008.1"/>
</dbReference>